<gene>
    <name evidence="2" type="ORF">PGLA2088_LOCUS20358</name>
</gene>
<comment type="caution">
    <text evidence="2">The sequence shown here is derived from an EMBL/GenBank/DDBJ whole genome shotgun (WGS) entry which is preliminary data.</text>
</comment>
<evidence type="ECO:0000256" key="1">
    <source>
        <dbReference type="SAM" id="MobiDB-lite"/>
    </source>
</evidence>
<proteinExistence type="predicted"/>
<sequence>MSASLVGIARELLPKIALELQRIEIWRLLAICKAWNEAVLTASAVGVPAVAACSGCIHSSFAPIFASKESRSAASPEGLWILLELQEQVGQIFSSLVPRSPTLRSDGGNHLLLTKLGCSTSGEVPFFESEAAEWDVGHSDSDGPWAASWRSLSSGAALLALHLHSDPTSGPSVGPQSLLALWLLLQQHGNAILVEARLRTGRLGRYWCEQTEWRLRYTSDPAGSRGCRADVGRLAEFSLTGACLEDGAGTAESATPHWSEAGRGHEQVGSSNYTVT</sequence>
<protein>
    <submittedName>
        <fullName evidence="2">Uncharacterized protein</fullName>
    </submittedName>
</protein>
<reference evidence="2" key="1">
    <citation type="submission" date="2021-02" db="EMBL/GenBank/DDBJ databases">
        <authorList>
            <person name="Dougan E. K."/>
            <person name="Rhodes N."/>
            <person name="Thang M."/>
            <person name="Chan C."/>
        </authorList>
    </citation>
    <scope>NUCLEOTIDE SEQUENCE</scope>
</reference>
<accession>A0A813JIH9</accession>
<evidence type="ECO:0000313" key="3">
    <source>
        <dbReference type="Proteomes" id="UP000626109"/>
    </source>
</evidence>
<evidence type="ECO:0000313" key="2">
    <source>
        <dbReference type="EMBL" id="CAE8677523.1"/>
    </source>
</evidence>
<dbReference type="EMBL" id="CAJNNW010025511">
    <property type="protein sequence ID" value="CAE8677523.1"/>
    <property type="molecule type" value="Genomic_DNA"/>
</dbReference>
<dbReference type="AlphaFoldDB" id="A0A813JIH9"/>
<organism evidence="2 3">
    <name type="scientific">Polarella glacialis</name>
    <name type="common">Dinoflagellate</name>
    <dbReference type="NCBI Taxonomy" id="89957"/>
    <lineage>
        <taxon>Eukaryota</taxon>
        <taxon>Sar</taxon>
        <taxon>Alveolata</taxon>
        <taxon>Dinophyceae</taxon>
        <taxon>Suessiales</taxon>
        <taxon>Suessiaceae</taxon>
        <taxon>Polarella</taxon>
    </lineage>
</organism>
<feature type="region of interest" description="Disordered" evidence="1">
    <location>
        <begin position="250"/>
        <end position="276"/>
    </location>
</feature>
<name>A0A813JIH9_POLGL</name>
<dbReference type="Proteomes" id="UP000626109">
    <property type="component" value="Unassembled WGS sequence"/>
</dbReference>